<feature type="binding site" description="axial binding residue" evidence="14">
    <location>
        <position position="194"/>
    </location>
    <ligand>
        <name>heme b</name>
        <dbReference type="ChEBI" id="CHEBI:60344"/>
    </ligand>
    <ligandPart>
        <name>Fe</name>
        <dbReference type="ChEBI" id="CHEBI:18248"/>
    </ligandPart>
</feature>
<dbReference type="PROSITE" id="PS00435">
    <property type="entry name" value="PEROXIDASE_1"/>
    <property type="match status" value="1"/>
</dbReference>
<dbReference type="Pfam" id="PF00141">
    <property type="entry name" value="peroxidase"/>
    <property type="match status" value="1"/>
</dbReference>
<comment type="caution">
    <text evidence="19">The sequence shown here is derived from an EMBL/GenBank/DDBJ whole genome shotgun (WGS) entry which is preliminary data.</text>
</comment>
<evidence type="ECO:0000256" key="9">
    <source>
        <dbReference type="ARBA" id="ARBA00023157"/>
    </source>
</evidence>
<evidence type="ECO:0000256" key="14">
    <source>
        <dbReference type="PIRSR" id="PIRSR600823-3"/>
    </source>
</evidence>
<keyword evidence="17" id="KW-0964">Secreted</keyword>
<dbReference type="PRINTS" id="PR00461">
    <property type="entry name" value="PLPEROXIDASE"/>
</dbReference>
<dbReference type="GO" id="GO:0005576">
    <property type="term" value="C:extracellular region"/>
    <property type="evidence" value="ECO:0007669"/>
    <property type="project" value="UniProtKB-SubCell"/>
</dbReference>
<dbReference type="FunFam" id="1.10.420.10:FF:000001">
    <property type="entry name" value="Peroxidase"/>
    <property type="match status" value="1"/>
</dbReference>
<dbReference type="CDD" id="cd00693">
    <property type="entry name" value="secretory_peroxidase"/>
    <property type="match status" value="1"/>
</dbReference>
<evidence type="ECO:0000256" key="10">
    <source>
        <dbReference type="ARBA" id="ARBA00023283"/>
    </source>
</evidence>
<keyword evidence="17" id="KW-0732">Signal</keyword>
<keyword evidence="20" id="KW-1185">Reference proteome</keyword>
<evidence type="ECO:0000256" key="16">
    <source>
        <dbReference type="PIRSR" id="PIRSR600823-5"/>
    </source>
</evidence>
<feature type="binding site" evidence="13">
    <location>
        <position position="164"/>
    </location>
    <ligand>
        <name>substrate</name>
    </ligand>
</feature>
<sequence length="322" mass="34477">MAKSHKLILSLLSQLFLICHLSIADLTPDFYDDICSQALPTIQTLVEAAVADEPRIGASLVRLHFHDCFVNGCDGSVLLDDTPTMIGEKTAKPNNNSIRGFDVIDSIKSNLNDVCQGNVVSCADILAVAAHDSIVALGGSSYGVLLGRRDATSASLDAANSNIPAPNFDLSQLLSNFDSHGLSMQDLVVLSGAHTLGFARCTIFRNRIYNESTIDPDYAASLESVCPISGDDDVLASLDDTPASVDTDYYQGLIQSRGLLDSDQQLYQGDGSDTDSLVQYYSDNPANFWSDFGAAMINLGNLNPLTGDGGEVRENCRVVNQN</sequence>
<dbReference type="GO" id="GO:0042744">
    <property type="term" value="P:hydrogen peroxide catabolic process"/>
    <property type="evidence" value="ECO:0007669"/>
    <property type="project" value="UniProtKB-KW"/>
</dbReference>
<feature type="binding site" evidence="14">
    <location>
        <position position="239"/>
    </location>
    <ligand>
        <name>Ca(2+)</name>
        <dbReference type="ChEBI" id="CHEBI:29108"/>
        <label>2</label>
    </ligand>
</feature>
<keyword evidence="8 14" id="KW-0408">Iron</keyword>
<keyword evidence="3 17" id="KW-0575">Peroxidase</keyword>
<comment type="function">
    <text evidence="17">Removal of H(2)O(2), oxidation of toxic reductants, biosynthesis and degradation of lignin, suberization, auxin catabolism, response to environmental stresses such as wounding, pathogen attack and oxidative stress.</text>
</comment>
<comment type="cofactor">
    <cofactor evidence="14 17">
        <name>Ca(2+)</name>
        <dbReference type="ChEBI" id="CHEBI:29108"/>
    </cofactor>
    <text evidence="14 17">Binds 2 calcium ions per subunit.</text>
</comment>
<keyword evidence="6 14" id="KW-0106">Calcium</keyword>
<evidence type="ECO:0000256" key="15">
    <source>
        <dbReference type="PIRSR" id="PIRSR600823-4"/>
    </source>
</evidence>
<dbReference type="PANTHER" id="PTHR31388:SF123">
    <property type="entry name" value="PEROXIDASE RIP1"/>
    <property type="match status" value="1"/>
</dbReference>
<comment type="similarity">
    <text evidence="2">Belongs to the peroxidase family. Ascorbate peroxidase subfamily.</text>
</comment>
<dbReference type="SUPFAM" id="SSF48113">
    <property type="entry name" value="Heme-dependent peroxidases"/>
    <property type="match status" value="1"/>
</dbReference>
<dbReference type="InterPro" id="IPR019793">
    <property type="entry name" value="Peroxidases_heam-ligand_BS"/>
</dbReference>
<feature type="binding site" evidence="14">
    <location>
        <position position="74"/>
    </location>
    <ligand>
        <name>Ca(2+)</name>
        <dbReference type="ChEBI" id="CHEBI:29108"/>
        <label>1</label>
    </ligand>
</feature>
<dbReference type="GO" id="GO:0006979">
    <property type="term" value="P:response to oxidative stress"/>
    <property type="evidence" value="ECO:0007669"/>
    <property type="project" value="UniProtKB-UniRule"/>
</dbReference>
<organism evidence="19 20">
    <name type="scientific">Rhynchospora breviuscula</name>
    <dbReference type="NCBI Taxonomy" id="2022672"/>
    <lineage>
        <taxon>Eukaryota</taxon>
        <taxon>Viridiplantae</taxon>
        <taxon>Streptophyta</taxon>
        <taxon>Embryophyta</taxon>
        <taxon>Tracheophyta</taxon>
        <taxon>Spermatophyta</taxon>
        <taxon>Magnoliopsida</taxon>
        <taxon>Liliopsida</taxon>
        <taxon>Poales</taxon>
        <taxon>Cyperaceae</taxon>
        <taxon>Cyperoideae</taxon>
        <taxon>Rhynchosporeae</taxon>
        <taxon>Rhynchospora</taxon>
    </lineage>
</organism>
<feature type="binding site" evidence="14">
    <location>
        <position position="67"/>
    </location>
    <ligand>
        <name>Ca(2+)</name>
        <dbReference type="ChEBI" id="CHEBI:29108"/>
        <label>1</label>
    </ligand>
</feature>
<feature type="chain" id="PRO_5040543896" description="Peroxidase" evidence="17">
    <location>
        <begin position="25"/>
        <end position="322"/>
    </location>
</feature>
<feature type="active site" description="Proton acceptor" evidence="12">
    <location>
        <position position="66"/>
    </location>
</feature>
<evidence type="ECO:0000259" key="18">
    <source>
        <dbReference type="PROSITE" id="PS50873"/>
    </source>
</evidence>
<dbReference type="AlphaFoldDB" id="A0A9Q0CRZ9"/>
<feature type="binding site" evidence="14">
    <location>
        <position position="72"/>
    </location>
    <ligand>
        <name>Ca(2+)</name>
        <dbReference type="ChEBI" id="CHEBI:29108"/>
        <label>1</label>
    </ligand>
</feature>
<feature type="binding site" evidence="14">
    <location>
        <position position="70"/>
    </location>
    <ligand>
        <name>Ca(2+)</name>
        <dbReference type="ChEBI" id="CHEBI:29108"/>
        <label>1</label>
    </ligand>
</feature>
<comment type="subcellular location">
    <subcellularLocation>
        <location evidence="17">Secreted</location>
    </subcellularLocation>
</comment>
<reference evidence="19" key="1">
    <citation type="journal article" date="2022" name="Cell">
        <title>Repeat-based holocentromeres influence genome architecture and karyotype evolution.</title>
        <authorList>
            <person name="Hofstatter P.G."/>
            <person name="Thangavel G."/>
            <person name="Lux T."/>
            <person name="Neumann P."/>
            <person name="Vondrak T."/>
            <person name="Novak P."/>
            <person name="Zhang M."/>
            <person name="Costa L."/>
            <person name="Castellani M."/>
            <person name="Scott A."/>
            <person name="Toegelov H."/>
            <person name="Fuchs J."/>
            <person name="Mata-Sucre Y."/>
            <person name="Dias Y."/>
            <person name="Vanzela A.L.L."/>
            <person name="Huettel B."/>
            <person name="Almeida C.C.S."/>
            <person name="Simkova H."/>
            <person name="Souza G."/>
            <person name="Pedrosa-Harand A."/>
            <person name="Macas J."/>
            <person name="Mayer K.F.X."/>
            <person name="Houben A."/>
            <person name="Marques A."/>
        </authorList>
    </citation>
    <scope>NUCLEOTIDE SEQUENCE</scope>
    <source>
        <strain evidence="19">RhyBre1mFocal</strain>
    </source>
</reference>
<keyword evidence="4 17" id="KW-0349">Heme</keyword>
<dbReference type="OrthoDB" id="2113341at2759"/>
<evidence type="ECO:0000256" key="1">
    <source>
        <dbReference type="ARBA" id="ARBA00000189"/>
    </source>
</evidence>
<dbReference type="InterPro" id="IPR000823">
    <property type="entry name" value="Peroxidase_pln"/>
</dbReference>
<dbReference type="Gene3D" id="1.10.520.10">
    <property type="match status" value="1"/>
</dbReference>
<protein>
    <recommendedName>
        <fullName evidence="17">Peroxidase</fullName>
        <ecNumber evidence="17">1.11.1.7</ecNumber>
    </recommendedName>
</protein>
<dbReference type="EC" id="1.11.1.7" evidence="17"/>
<feature type="binding site" evidence="14">
    <location>
        <position position="241"/>
    </location>
    <ligand>
        <name>Ca(2+)</name>
        <dbReference type="ChEBI" id="CHEBI:29108"/>
        <label>2</label>
    </ligand>
</feature>
<dbReference type="InterPro" id="IPR010255">
    <property type="entry name" value="Haem_peroxidase_sf"/>
</dbReference>
<evidence type="ECO:0000313" key="19">
    <source>
        <dbReference type="EMBL" id="KAJ1699084.1"/>
    </source>
</evidence>
<feature type="signal peptide" evidence="17">
    <location>
        <begin position="1"/>
        <end position="24"/>
    </location>
</feature>
<dbReference type="PRINTS" id="PR00458">
    <property type="entry name" value="PEROXIDASE"/>
</dbReference>
<dbReference type="GO" id="GO:0140825">
    <property type="term" value="F:lactoperoxidase activity"/>
    <property type="evidence" value="ECO:0007669"/>
    <property type="project" value="UniProtKB-EC"/>
</dbReference>
<evidence type="ECO:0000256" key="6">
    <source>
        <dbReference type="ARBA" id="ARBA00022837"/>
    </source>
</evidence>
<evidence type="ECO:0000256" key="17">
    <source>
        <dbReference type="RuleBase" id="RU362060"/>
    </source>
</evidence>
<evidence type="ECO:0000313" key="20">
    <source>
        <dbReference type="Proteomes" id="UP001151287"/>
    </source>
</evidence>
<evidence type="ECO:0000256" key="4">
    <source>
        <dbReference type="ARBA" id="ARBA00022617"/>
    </source>
</evidence>
<accession>A0A9Q0CRZ9</accession>
<feature type="disulfide bond" evidence="16">
    <location>
        <begin position="201"/>
        <end position="226"/>
    </location>
</feature>
<feature type="domain" description="Plant heme peroxidase family profile" evidence="18">
    <location>
        <begin position="25"/>
        <end position="320"/>
    </location>
</feature>
<keyword evidence="10" id="KW-0873">Pyrrolidone carboxylic acid</keyword>
<keyword evidence="11 17" id="KW-0376">Hydrogen peroxide</keyword>
<feature type="binding site" evidence="14">
    <location>
        <position position="195"/>
    </location>
    <ligand>
        <name>Ca(2+)</name>
        <dbReference type="ChEBI" id="CHEBI:29108"/>
        <label>2</label>
    </ligand>
</feature>
<evidence type="ECO:0000256" key="5">
    <source>
        <dbReference type="ARBA" id="ARBA00022723"/>
    </source>
</evidence>
<feature type="binding site" evidence="14">
    <location>
        <position position="88"/>
    </location>
    <ligand>
        <name>Ca(2+)</name>
        <dbReference type="ChEBI" id="CHEBI:29108"/>
        <label>1</label>
    </ligand>
</feature>
<evidence type="ECO:0000256" key="8">
    <source>
        <dbReference type="ARBA" id="ARBA00023004"/>
    </source>
</evidence>
<evidence type="ECO:0000256" key="3">
    <source>
        <dbReference type="ARBA" id="ARBA00022559"/>
    </source>
</evidence>
<comment type="similarity">
    <text evidence="17">Belongs to the peroxidase family. Classical plant (class III) peroxidase subfamily.</text>
</comment>
<dbReference type="EMBL" id="JAMQYH010000002">
    <property type="protein sequence ID" value="KAJ1699084.1"/>
    <property type="molecule type" value="Genomic_DNA"/>
</dbReference>
<feature type="disulfide bond" evidence="16">
    <location>
        <begin position="68"/>
        <end position="73"/>
    </location>
</feature>
<dbReference type="InterPro" id="IPR002016">
    <property type="entry name" value="Haem_peroxidase"/>
</dbReference>
<dbReference type="InterPro" id="IPR033905">
    <property type="entry name" value="Secretory_peroxidase"/>
</dbReference>
<evidence type="ECO:0000256" key="11">
    <source>
        <dbReference type="ARBA" id="ARBA00023324"/>
    </source>
</evidence>
<dbReference type="PROSITE" id="PS50873">
    <property type="entry name" value="PEROXIDASE_4"/>
    <property type="match status" value="1"/>
</dbReference>
<dbReference type="Proteomes" id="UP001151287">
    <property type="component" value="Unassembled WGS sequence"/>
</dbReference>
<feature type="disulfide bond" evidence="16">
    <location>
        <begin position="122"/>
        <end position="316"/>
    </location>
</feature>
<evidence type="ECO:0000256" key="12">
    <source>
        <dbReference type="PIRSR" id="PIRSR600823-1"/>
    </source>
</evidence>
<dbReference type="PROSITE" id="PS00436">
    <property type="entry name" value="PEROXIDASE_2"/>
    <property type="match status" value="1"/>
</dbReference>
<dbReference type="GO" id="GO:0020037">
    <property type="term" value="F:heme binding"/>
    <property type="evidence" value="ECO:0007669"/>
    <property type="project" value="UniProtKB-UniRule"/>
</dbReference>
<dbReference type="PANTHER" id="PTHR31388">
    <property type="entry name" value="PEROXIDASE 72-RELATED"/>
    <property type="match status" value="1"/>
</dbReference>
<keyword evidence="5 14" id="KW-0479">Metal-binding</keyword>
<comment type="catalytic activity">
    <reaction evidence="1 17">
        <text>2 a phenolic donor + H2O2 = 2 a phenolic radical donor + 2 H2O</text>
        <dbReference type="Rhea" id="RHEA:56136"/>
        <dbReference type="ChEBI" id="CHEBI:15377"/>
        <dbReference type="ChEBI" id="CHEBI:16240"/>
        <dbReference type="ChEBI" id="CHEBI:139520"/>
        <dbReference type="ChEBI" id="CHEBI:139521"/>
        <dbReference type="EC" id="1.11.1.7"/>
    </reaction>
</comment>
<dbReference type="Gene3D" id="1.10.420.10">
    <property type="entry name" value="Peroxidase, domain 2"/>
    <property type="match status" value="1"/>
</dbReference>
<dbReference type="GO" id="GO:0046872">
    <property type="term" value="F:metal ion binding"/>
    <property type="evidence" value="ECO:0007669"/>
    <property type="project" value="UniProtKB-UniRule"/>
</dbReference>
<evidence type="ECO:0000256" key="7">
    <source>
        <dbReference type="ARBA" id="ARBA00023002"/>
    </source>
</evidence>
<dbReference type="InterPro" id="IPR019794">
    <property type="entry name" value="Peroxidases_AS"/>
</dbReference>
<feature type="site" description="Transition state stabilizer" evidence="15">
    <location>
        <position position="62"/>
    </location>
</feature>
<gene>
    <name evidence="19" type="ORF">LUZ63_007596</name>
</gene>
<keyword evidence="7 17" id="KW-0560">Oxidoreductase</keyword>
<keyword evidence="9 16" id="KW-1015">Disulfide bond</keyword>
<feature type="disulfide bond" evidence="16">
    <location>
        <begin position="35"/>
        <end position="115"/>
    </location>
</feature>
<feature type="binding site" evidence="14">
    <location>
        <position position="76"/>
    </location>
    <ligand>
        <name>Ca(2+)</name>
        <dbReference type="ChEBI" id="CHEBI:29108"/>
        <label>1</label>
    </ligand>
</feature>
<name>A0A9Q0CRZ9_9POAL</name>
<feature type="binding site" evidence="14">
    <location>
        <position position="246"/>
    </location>
    <ligand>
        <name>Ca(2+)</name>
        <dbReference type="ChEBI" id="CHEBI:29108"/>
        <label>2</label>
    </ligand>
</feature>
<evidence type="ECO:0000256" key="13">
    <source>
        <dbReference type="PIRSR" id="PIRSR600823-2"/>
    </source>
</evidence>
<proteinExistence type="inferred from homology"/>
<comment type="cofactor">
    <cofactor evidence="14 17">
        <name>heme b</name>
        <dbReference type="ChEBI" id="CHEBI:60344"/>
    </cofactor>
    <text evidence="14 17">Binds 1 heme b (iron(II)-protoporphyrin IX) group per subunit.</text>
</comment>
<evidence type="ECO:0000256" key="2">
    <source>
        <dbReference type="ARBA" id="ARBA00006873"/>
    </source>
</evidence>